<dbReference type="CDD" id="cd04481">
    <property type="entry name" value="RPA1_DBD_B_like"/>
    <property type="match status" value="1"/>
</dbReference>
<comment type="caution">
    <text evidence="2">The sequence shown here is derived from an EMBL/GenBank/DDBJ whole genome shotgun (WGS) entry which is preliminary data.</text>
</comment>
<evidence type="ECO:0000313" key="3">
    <source>
        <dbReference type="Proteomes" id="UP000604825"/>
    </source>
</evidence>
<evidence type="ECO:0000313" key="2">
    <source>
        <dbReference type="EMBL" id="CAD6239589.1"/>
    </source>
</evidence>
<dbReference type="PANTHER" id="PTHR47165">
    <property type="entry name" value="OS03G0429900 PROTEIN"/>
    <property type="match status" value="1"/>
</dbReference>
<feature type="compositionally biased region" description="Polar residues" evidence="1">
    <location>
        <begin position="462"/>
        <end position="477"/>
    </location>
</feature>
<evidence type="ECO:0000256" key="1">
    <source>
        <dbReference type="SAM" id="MobiDB-lite"/>
    </source>
</evidence>
<feature type="region of interest" description="Disordered" evidence="1">
    <location>
        <begin position="457"/>
        <end position="477"/>
    </location>
</feature>
<feature type="region of interest" description="Disordered" evidence="1">
    <location>
        <begin position="491"/>
        <end position="532"/>
    </location>
</feature>
<proteinExistence type="predicted"/>
<dbReference type="Proteomes" id="UP000604825">
    <property type="component" value="Unassembled WGS sequence"/>
</dbReference>
<organism evidence="2 3">
    <name type="scientific">Miscanthus lutarioriparius</name>
    <dbReference type="NCBI Taxonomy" id="422564"/>
    <lineage>
        <taxon>Eukaryota</taxon>
        <taxon>Viridiplantae</taxon>
        <taxon>Streptophyta</taxon>
        <taxon>Embryophyta</taxon>
        <taxon>Tracheophyta</taxon>
        <taxon>Spermatophyta</taxon>
        <taxon>Magnoliopsida</taxon>
        <taxon>Liliopsida</taxon>
        <taxon>Poales</taxon>
        <taxon>Poaceae</taxon>
        <taxon>PACMAD clade</taxon>
        <taxon>Panicoideae</taxon>
        <taxon>Andropogonodae</taxon>
        <taxon>Andropogoneae</taxon>
        <taxon>Saccharinae</taxon>
        <taxon>Miscanthus</taxon>
    </lineage>
</organism>
<sequence>MLRKPPSLHQASSGLGMTTSLSPHAAGMRGPSQGQGAFTPLSQLTLGYHGWRSRVRVRVSRIWVASNPNTGEEYGLRCLLVDSELCKRVRVPGSERLKHQLVEGKVYALSNFGVREKLDKYMACSNGLVISMGAQTVVNETTDHTGSSIPLHGFEFVDFGDLPSRNNDRSLLTDVIGQIVSIEDEGWTWKWVLLCNISFRNIHLRDLGGKQLNVTLFGDLGRNFNAEQVFKQGQKVPVVAIFAGMLVEYYKEIRFIVRSTSASKYYLDLDVEEVQKFRASLDGPHKPIDRLPCRLQKPVKRTELVDSWRTIKQLTSLTAYELQRTWLCRATLKGIDCNKGWSYESCFHCRRSISWGGSKVLCIDDCPLSVERYKLHAVMEDETGSVNVMIFDDAAQKLVGVAAEELNGAVTGDGISAVISSQHRRAFVVTCGNGCFVVKHVLNDDELQRLDSGFHIEAGDDSNLSQDEGSYASDGSSLQVKKEKMVIKEEMGAAVGGEEPEVESSSASCSPSPLKVVKEDMETEEEREPKRQ</sequence>
<feature type="compositionally biased region" description="Low complexity" evidence="1">
    <location>
        <begin position="492"/>
        <end position="513"/>
    </location>
</feature>
<name>A0A811P3N4_9POAL</name>
<protein>
    <submittedName>
        <fullName evidence="2">Uncharacterized protein</fullName>
    </submittedName>
</protein>
<keyword evidence="3" id="KW-1185">Reference proteome</keyword>
<gene>
    <name evidence="2" type="ORF">NCGR_LOCUS26491</name>
</gene>
<reference evidence="2" key="1">
    <citation type="submission" date="2020-10" db="EMBL/GenBank/DDBJ databases">
        <authorList>
            <person name="Han B."/>
            <person name="Lu T."/>
            <person name="Zhao Q."/>
            <person name="Huang X."/>
            <person name="Zhao Y."/>
        </authorList>
    </citation>
    <scope>NUCLEOTIDE SEQUENCE</scope>
</reference>
<feature type="compositionally biased region" description="Polar residues" evidence="1">
    <location>
        <begin position="9"/>
        <end position="22"/>
    </location>
</feature>
<dbReference type="InterPro" id="IPR012340">
    <property type="entry name" value="NA-bd_OB-fold"/>
</dbReference>
<dbReference type="EMBL" id="CAJGYO010000006">
    <property type="protein sequence ID" value="CAD6239589.1"/>
    <property type="molecule type" value="Genomic_DNA"/>
</dbReference>
<feature type="region of interest" description="Disordered" evidence="1">
    <location>
        <begin position="1"/>
        <end position="34"/>
    </location>
</feature>
<dbReference type="PANTHER" id="PTHR47165:SF3">
    <property type="entry name" value="RETROTRANSPOSON-LIKE PROTEIN"/>
    <property type="match status" value="1"/>
</dbReference>
<dbReference type="SUPFAM" id="SSF50249">
    <property type="entry name" value="Nucleic acid-binding proteins"/>
    <property type="match status" value="3"/>
</dbReference>
<accession>A0A811P3N4</accession>
<dbReference type="AlphaFoldDB" id="A0A811P3N4"/>
<dbReference type="OrthoDB" id="671687at2759"/>
<dbReference type="Gene3D" id="2.40.50.140">
    <property type="entry name" value="Nucleic acid-binding proteins"/>
    <property type="match status" value="3"/>
</dbReference>